<keyword evidence="4 6" id="KW-1133">Transmembrane helix</keyword>
<gene>
    <name evidence="7" type="ORF">GBM95_04320</name>
</gene>
<feature type="transmembrane region" description="Helical" evidence="6">
    <location>
        <begin position="237"/>
        <end position="256"/>
    </location>
</feature>
<name>A0A6I1EMD5_9BURK</name>
<feature type="transmembrane region" description="Helical" evidence="6">
    <location>
        <begin position="268"/>
        <end position="287"/>
    </location>
</feature>
<dbReference type="CDD" id="cd06574">
    <property type="entry name" value="TM_PBP1_branched-chain-AA_like"/>
    <property type="match status" value="1"/>
</dbReference>
<proteinExistence type="predicted"/>
<dbReference type="InterPro" id="IPR001851">
    <property type="entry name" value="ABC_transp_permease"/>
</dbReference>
<dbReference type="Pfam" id="PF02653">
    <property type="entry name" value="BPD_transp_2"/>
    <property type="match status" value="1"/>
</dbReference>
<feature type="transmembrane region" description="Helical" evidence="6">
    <location>
        <begin position="12"/>
        <end position="29"/>
    </location>
</feature>
<evidence type="ECO:0000256" key="3">
    <source>
        <dbReference type="ARBA" id="ARBA00022692"/>
    </source>
</evidence>
<evidence type="ECO:0000256" key="2">
    <source>
        <dbReference type="ARBA" id="ARBA00022475"/>
    </source>
</evidence>
<protein>
    <submittedName>
        <fullName evidence="7">ABC transporter permease</fullName>
    </submittedName>
</protein>
<sequence length="294" mass="30335">MLDLILSTVGQGLQWSVMALGVFLTFRILDIADLSVEGTFPLGAAVAATAITSGLGLPAAFLLALIAGSLAGAVTGWLTTKLRIPALLAGILTMIGLYSVNLHVMGKSNIGLLQDETVFTILENGLGLSVSLSGLIVGAIFAVIVSVIIYWFFGTELGTAIRATGFNQQMARAQGISTNTMIVLGLVISNALVALSGATVAQANGFADVGMGVGTIVIGLASVIIGEVLFAPKSFKTSLIAVIMGSIIYRLVIAFVLEMGMPPNDLKLFTAVLVAFALALPLIKGNLAGMKRRA</sequence>
<dbReference type="PANTHER" id="PTHR32196:SF69">
    <property type="entry name" value="BRANCHED-CHAIN AMINO ACID TRANSPORT SYSTEM, PERMEASE PROTEIN"/>
    <property type="match status" value="1"/>
</dbReference>
<dbReference type="PANTHER" id="PTHR32196">
    <property type="entry name" value="ABC TRANSPORTER PERMEASE PROTEIN YPHD-RELATED-RELATED"/>
    <property type="match status" value="1"/>
</dbReference>
<dbReference type="GO" id="GO:0005886">
    <property type="term" value="C:plasma membrane"/>
    <property type="evidence" value="ECO:0007669"/>
    <property type="project" value="UniProtKB-SubCell"/>
</dbReference>
<evidence type="ECO:0000256" key="6">
    <source>
        <dbReference type="SAM" id="Phobius"/>
    </source>
</evidence>
<evidence type="ECO:0000256" key="5">
    <source>
        <dbReference type="ARBA" id="ARBA00023136"/>
    </source>
</evidence>
<feature type="transmembrane region" description="Helical" evidence="6">
    <location>
        <begin position="209"/>
        <end position="230"/>
    </location>
</feature>
<dbReference type="GO" id="GO:0022857">
    <property type="term" value="F:transmembrane transporter activity"/>
    <property type="evidence" value="ECO:0007669"/>
    <property type="project" value="InterPro"/>
</dbReference>
<accession>A0A6I1EMD5</accession>
<evidence type="ECO:0000313" key="7">
    <source>
        <dbReference type="EMBL" id="KAB7661633.1"/>
    </source>
</evidence>
<evidence type="ECO:0000256" key="4">
    <source>
        <dbReference type="ARBA" id="ARBA00022989"/>
    </source>
</evidence>
<feature type="transmembrane region" description="Helical" evidence="6">
    <location>
        <begin position="41"/>
        <end position="74"/>
    </location>
</feature>
<evidence type="ECO:0000313" key="8">
    <source>
        <dbReference type="Proteomes" id="UP000430564"/>
    </source>
</evidence>
<keyword evidence="2" id="KW-1003">Cell membrane</keyword>
<keyword evidence="5 6" id="KW-0472">Membrane</keyword>
<dbReference type="RefSeq" id="WP_152157959.1">
    <property type="nucleotide sequence ID" value="NZ_WEHX01000017.1"/>
</dbReference>
<dbReference type="AlphaFoldDB" id="A0A6I1EMD5"/>
<dbReference type="OrthoDB" id="9778389at2"/>
<dbReference type="Proteomes" id="UP000430564">
    <property type="component" value="Unassembled WGS sequence"/>
</dbReference>
<reference evidence="7 8" key="1">
    <citation type="submission" date="2019-10" db="EMBL/GenBank/DDBJ databases">
        <title>Genome diversity of Sutterella seckii.</title>
        <authorList>
            <person name="Chaplin A.V."/>
            <person name="Sokolova S.R."/>
            <person name="Mosin K.A."/>
            <person name="Ivanova E.L."/>
            <person name="Kochetkova T.O."/>
            <person name="Goltsov A.Y."/>
            <person name="Trofimov D.Y."/>
            <person name="Efimov B.A."/>
        </authorList>
    </citation>
    <scope>NUCLEOTIDE SEQUENCE [LARGE SCALE GENOMIC DNA]</scope>
    <source>
        <strain evidence="7 8">ASD393</strain>
    </source>
</reference>
<comment type="subcellular location">
    <subcellularLocation>
        <location evidence="1">Cell membrane</location>
        <topology evidence="1">Multi-pass membrane protein</topology>
    </subcellularLocation>
</comment>
<organism evidence="7 8">
    <name type="scientific">Sutterella seckii</name>
    <dbReference type="NCBI Taxonomy" id="1944635"/>
    <lineage>
        <taxon>Bacteria</taxon>
        <taxon>Pseudomonadati</taxon>
        <taxon>Pseudomonadota</taxon>
        <taxon>Betaproteobacteria</taxon>
        <taxon>Burkholderiales</taxon>
        <taxon>Sutterellaceae</taxon>
        <taxon>Sutterella</taxon>
    </lineage>
</organism>
<keyword evidence="3 6" id="KW-0812">Transmembrane</keyword>
<comment type="caution">
    <text evidence="7">The sequence shown here is derived from an EMBL/GenBank/DDBJ whole genome shotgun (WGS) entry which is preliminary data.</text>
</comment>
<feature type="transmembrane region" description="Helical" evidence="6">
    <location>
        <begin position="86"/>
        <end position="106"/>
    </location>
</feature>
<feature type="transmembrane region" description="Helical" evidence="6">
    <location>
        <begin position="182"/>
        <end position="203"/>
    </location>
</feature>
<feature type="transmembrane region" description="Helical" evidence="6">
    <location>
        <begin position="126"/>
        <end position="153"/>
    </location>
</feature>
<dbReference type="EMBL" id="WEHX01000017">
    <property type="protein sequence ID" value="KAB7661633.1"/>
    <property type="molecule type" value="Genomic_DNA"/>
</dbReference>
<evidence type="ECO:0000256" key="1">
    <source>
        <dbReference type="ARBA" id="ARBA00004651"/>
    </source>
</evidence>